<protein>
    <recommendedName>
        <fullName evidence="1">DUF551 domain-containing protein</fullName>
    </recommendedName>
</protein>
<accession>A0ABP7R9R2</accession>
<dbReference type="EMBL" id="BAABDJ010000001">
    <property type="protein sequence ID" value="GAA3993967.1"/>
    <property type="molecule type" value="Genomic_DNA"/>
</dbReference>
<comment type="caution">
    <text evidence="2">The sequence shown here is derived from an EMBL/GenBank/DDBJ whole genome shotgun (WGS) entry which is preliminary data.</text>
</comment>
<proteinExistence type="predicted"/>
<dbReference type="Proteomes" id="UP001500567">
    <property type="component" value="Unassembled WGS sequence"/>
</dbReference>
<dbReference type="InterPro" id="IPR007539">
    <property type="entry name" value="DUF551"/>
</dbReference>
<reference evidence="3" key="1">
    <citation type="journal article" date="2019" name="Int. J. Syst. Evol. Microbiol.">
        <title>The Global Catalogue of Microorganisms (GCM) 10K type strain sequencing project: providing services to taxonomists for standard genome sequencing and annotation.</title>
        <authorList>
            <consortium name="The Broad Institute Genomics Platform"/>
            <consortium name="The Broad Institute Genome Sequencing Center for Infectious Disease"/>
            <person name="Wu L."/>
            <person name="Ma J."/>
        </authorList>
    </citation>
    <scope>NUCLEOTIDE SEQUENCE [LARGE SCALE GENOMIC DNA]</scope>
    <source>
        <strain evidence="3">JCM 17224</strain>
    </source>
</reference>
<name>A0ABP7R9R2_9BACT</name>
<keyword evidence="3" id="KW-1185">Reference proteome</keyword>
<organism evidence="2 3">
    <name type="scientific">Hymenobacter fastidiosus</name>
    <dbReference type="NCBI Taxonomy" id="486264"/>
    <lineage>
        <taxon>Bacteria</taxon>
        <taxon>Pseudomonadati</taxon>
        <taxon>Bacteroidota</taxon>
        <taxon>Cytophagia</taxon>
        <taxon>Cytophagales</taxon>
        <taxon>Hymenobacteraceae</taxon>
        <taxon>Hymenobacter</taxon>
    </lineage>
</organism>
<sequence length="68" mass="7704">MEWITRAEQLPTPNQRVLVYVPSAWFDIIVAQYKPGSGSKHAFIKPDSNGVERYVKGVTHWMPLPPAP</sequence>
<evidence type="ECO:0000259" key="1">
    <source>
        <dbReference type="Pfam" id="PF04448"/>
    </source>
</evidence>
<evidence type="ECO:0000313" key="3">
    <source>
        <dbReference type="Proteomes" id="UP001500567"/>
    </source>
</evidence>
<evidence type="ECO:0000313" key="2">
    <source>
        <dbReference type="EMBL" id="GAA3993967.1"/>
    </source>
</evidence>
<gene>
    <name evidence="2" type="ORF">GCM10022408_00080</name>
</gene>
<dbReference type="RefSeq" id="WP_345070128.1">
    <property type="nucleotide sequence ID" value="NZ_BAABDJ010000001.1"/>
</dbReference>
<dbReference type="Pfam" id="PF04448">
    <property type="entry name" value="DUF551"/>
    <property type="match status" value="1"/>
</dbReference>
<feature type="domain" description="DUF551" evidence="1">
    <location>
        <begin position="2"/>
        <end position="68"/>
    </location>
</feature>